<protein>
    <submittedName>
        <fullName evidence="2">Uncharacterized protein</fullName>
    </submittedName>
</protein>
<proteinExistence type="predicted"/>
<dbReference type="EMBL" id="KZ293509">
    <property type="protein sequence ID" value="PBK59233.1"/>
    <property type="molecule type" value="Genomic_DNA"/>
</dbReference>
<keyword evidence="3" id="KW-1185">Reference proteome</keyword>
<dbReference type="AlphaFoldDB" id="A0A2H3B5W7"/>
<name>A0A2H3B5W7_9AGAR</name>
<sequence length="211" mass="23233">MYKPANTCEDRTSPSSHPHHFEEIRSRIRHRAEDDDFFAEAKYRTDVILASYIHGPYPAIPHATMSQPTNFEVRFHSQGPDCSPASLPIPSHISTHTRTLSSLLREPVLSHARLHQSRRLWSEEETGLWSGSGNPSVVSIRGCGEAITPPFDGVPSSRGACLRETVLSSVCYDGEAQTLSSPASRSCILLPLIQSIEDTVQLGACRGSVNR</sequence>
<reference evidence="3" key="1">
    <citation type="journal article" date="2017" name="Nat. Ecol. Evol.">
        <title>Genome expansion and lineage-specific genetic innovations in the forest pathogenic fungi Armillaria.</title>
        <authorList>
            <person name="Sipos G."/>
            <person name="Prasanna A.N."/>
            <person name="Walter M.C."/>
            <person name="O'Connor E."/>
            <person name="Balint B."/>
            <person name="Krizsan K."/>
            <person name="Kiss B."/>
            <person name="Hess J."/>
            <person name="Varga T."/>
            <person name="Slot J."/>
            <person name="Riley R."/>
            <person name="Boka B."/>
            <person name="Rigling D."/>
            <person name="Barry K."/>
            <person name="Lee J."/>
            <person name="Mihaltcheva S."/>
            <person name="LaButti K."/>
            <person name="Lipzen A."/>
            <person name="Waldron R."/>
            <person name="Moloney N.M."/>
            <person name="Sperisen C."/>
            <person name="Kredics L."/>
            <person name="Vagvoelgyi C."/>
            <person name="Patrignani A."/>
            <person name="Fitzpatrick D."/>
            <person name="Nagy I."/>
            <person name="Doyle S."/>
            <person name="Anderson J.B."/>
            <person name="Grigoriev I.V."/>
            <person name="Gueldener U."/>
            <person name="Muensterkoetter M."/>
            <person name="Nagy L.G."/>
        </authorList>
    </citation>
    <scope>NUCLEOTIDE SEQUENCE [LARGE SCALE GENOMIC DNA]</scope>
    <source>
        <strain evidence="3">28-4</strain>
    </source>
</reference>
<evidence type="ECO:0000313" key="3">
    <source>
        <dbReference type="Proteomes" id="UP000218334"/>
    </source>
</evidence>
<evidence type="ECO:0000313" key="2">
    <source>
        <dbReference type="EMBL" id="PBK59233.1"/>
    </source>
</evidence>
<accession>A0A2H3B5W7</accession>
<dbReference type="Proteomes" id="UP000218334">
    <property type="component" value="Unassembled WGS sequence"/>
</dbReference>
<evidence type="ECO:0000256" key="1">
    <source>
        <dbReference type="SAM" id="MobiDB-lite"/>
    </source>
</evidence>
<organism evidence="2 3">
    <name type="scientific">Armillaria solidipes</name>
    <dbReference type="NCBI Taxonomy" id="1076256"/>
    <lineage>
        <taxon>Eukaryota</taxon>
        <taxon>Fungi</taxon>
        <taxon>Dikarya</taxon>
        <taxon>Basidiomycota</taxon>
        <taxon>Agaricomycotina</taxon>
        <taxon>Agaricomycetes</taxon>
        <taxon>Agaricomycetidae</taxon>
        <taxon>Agaricales</taxon>
        <taxon>Marasmiineae</taxon>
        <taxon>Physalacriaceae</taxon>
        <taxon>Armillaria</taxon>
    </lineage>
</organism>
<feature type="region of interest" description="Disordered" evidence="1">
    <location>
        <begin position="1"/>
        <end position="20"/>
    </location>
</feature>
<gene>
    <name evidence="2" type="ORF">ARMSODRAFT_805669</name>
</gene>